<dbReference type="AlphaFoldDB" id="A0A934UZH2"/>
<comment type="caution">
    <text evidence="7">The sequence shown here is derived from an EMBL/GenBank/DDBJ whole genome shotgun (WGS) entry which is preliminary data.</text>
</comment>
<evidence type="ECO:0000256" key="2">
    <source>
        <dbReference type="ARBA" id="ARBA00022475"/>
    </source>
</evidence>
<protein>
    <submittedName>
        <fullName evidence="7">LysE family translocator</fullName>
    </submittedName>
</protein>
<comment type="subcellular location">
    <subcellularLocation>
        <location evidence="1">Cell membrane</location>
        <topology evidence="1">Multi-pass membrane protein</topology>
    </subcellularLocation>
</comment>
<feature type="transmembrane region" description="Helical" evidence="6">
    <location>
        <begin position="180"/>
        <end position="202"/>
    </location>
</feature>
<evidence type="ECO:0000256" key="3">
    <source>
        <dbReference type="ARBA" id="ARBA00022692"/>
    </source>
</evidence>
<proteinExistence type="predicted"/>
<dbReference type="PANTHER" id="PTHR30086">
    <property type="entry name" value="ARGININE EXPORTER PROTEIN ARGO"/>
    <property type="match status" value="1"/>
</dbReference>
<dbReference type="PANTHER" id="PTHR30086:SF20">
    <property type="entry name" value="ARGININE EXPORTER PROTEIN ARGO-RELATED"/>
    <property type="match status" value="1"/>
</dbReference>
<dbReference type="RefSeq" id="WP_027289804.1">
    <property type="nucleotide sequence ID" value="NZ_NRRE01000016.1"/>
</dbReference>
<dbReference type="GO" id="GO:0015171">
    <property type="term" value="F:amino acid transmembrane transporter activity"/>
    <property type="evidence" value="ECO:0007669"/>
    <property type="project" value="TreeGrafter"/>
</dbReference>
<evidence type="ECO:0000256" key="4">
    <source>
        <dbReference type="ARBA" id="ARBA00022989"/>
    </source>
</evidence>
<name>A0A934UZH2_9PROT</name>
<evidence type="ECO:0000313" key="8">
    <source>
        <dbReference type="Proteomes" id="UP000778970"/>
    </source>
</evidence>
<evidence type="ECO:0000256" key="1">
    <source>
        <dbReference type="ARBA" id="ARBA00004651"/>
    </source>
</evidence>
<feature type="transmembrane region" description="Helical" evidence="6">
    <location>
        <begin position="43"/>
        <end position="64"/>
    </location>
</feature>
<keyword evidence="3 6" id="KW-0812">Transmembrane</keyword>
<organism evidence="7 8">
    <name type="scientific">Rhodovibrio salinarum</name>
    <dbReference type="NCBI Taxonomy" id="1087"/>
    <lineage>
        <taxon>Bacteria</taxon>
        <taxon>Pseudomonadati</taxon>
        <taxon>Pseudomonadota</taxon>
        <taxon>Alphaproteobacteria</taxon>
        <taxon>Rhodospirillales</taxon>
        <taxon>Rhodovibrionaceae</taxon>
        <taxon>Rhodovibrio</taxon>
    </lineage>
</organism>
<keyword evidence="8" id="KW-1185">Reference proteome</keyword>
<gene>
    <name evidence="7" type="ORF">CKO21_03985</name>
</gene>
<evidence type="ECO:0000313" key="7">
    <source>
        <dbReference type="EMBL" id="MBK1696400.1"/>
    </source>
</evidence>
<keyword evidence="4 6" id="KW-1133">Transmembrane helix</keyword>
<dbReference type="Pfam" id="PF01810">
    <property type="entry name" value="LysE"/>
    <property type="match status" value="1"/>
</dbReference>
<dbReference type="EMBL" id="NRRE01000016">
    <property type="protein sequence ID" value="MBK1696400.1"/>
    <property type="molecule type" value="Genomic_DNA"/>
</dbReference>
<evidence type="ECO:0000256" key="5">
    <source>
        <dbReference type="ARBA" id="ARBA00023136"/>
    </source>
</evidence>
<sequence length="206" mass="21121">MISKLVFLLLAAFSLMGSPGPATLSLASLGAAFGFRSCRGYLLGIIAGTTTVLLIVATGVTAIVTAEPVMLLGLQIAAAVYIVYLAWKIATAPVRSSVDNAEVRPNAVVASFLPGLGLAIANPKAFAAIGAVYSGHSIVPSQPGLDAVVKVIALTGVIVIVNTAWLLFGSTFSRVLTNPVLGRAINIVFAVLLLGSVGMSLLMTWN</sequence>
<dbReference type="GO" id="GO:0005886">
    <property type="term" value="C:plasma membrane"/>
    <property type="evidence" value="ECO:0007669"/>
    <property type="project" value="UniProtKB-SubCell"/>
</dbReference>
<accession>A0A934UZH2</accession>
<dbReference type="InterPro" id="IPR001123">
    <property type="entry name" value="LeuE-type"/>
</dbReference>
<keyword evidence="5 6" id="KW-0472">Membrane</keyword>
<feature type="transmembrane region" description="Helical" evidence="6">
    <location>
        <begin position="69"/>
        <end position="87"/>
    </location>
</feature>
<reference evidence="7" key="1">
    <citation type="submission" date="2017-08" db="EMBL/GenBank/DDBJ databases">
        <authorList>
            <person name="Imhoff J.F."/>
            <person name="Rahn T."/>
            <person name="Kuenzel S."/>
            <person name="Neulinger S.C."/>
        </authorList>
    </citation>
    <scope>NUCLEOTIDE SEQUENCE</scope>
    <source>
        <strain evidence="7">DSM 9154</strain>
    </source>
</reference>
<feature type="transmembrane region" description="Helical" evidence="6">
    <location>
        <begin position="147"/>
        <end position="168"/>
    </location>
</feature>
<keyword evidence="2" id="KW-1003">Cell membrane</keyword>
<evidence type="ECO:0000256" key="6">
    <source>
        <dbReference type="SAM" id="Phobius"/>
    </source>
</evidence>
<reference evidence="7" key="2">
    <citation type="journal article" date="2020" name="Microorganisms">
        <title>Osmotic Adaptation and Compatible Solute Biosynthesis of Phototrophic Bacteria as Revealed from Genome Analyses.</title>
        <authorList>
            <person name="Imhoff J.F."/>
            <person name="Rahn T."/>
            <person name="Kunzel S."/>
            <person name="Keller A."/>
            <person name="Neulinger S.C."/>
        </authorList>
    </citation>
    <scope>NUCLEOTIDE SEQUENCE</scope>
    <source>
        <strain evidence="7">DSM 9154</strain>
    </source>
</reference>
<dbReference type="Proteomes" id="UP000778970">
    <property type="component" value="Unassembled WGS sequence"/>
</dbReference>